<feature type="region of interest" description="Disordered" evidence="1">
    <location>
        <begin position="296"/>
        <end position="316"/>
    </location>
</feature>
<protein>
    <submittedName>
        <fullName evidence="2">Uncharacterized protein</fullName>
    </submittedName>
</protein>
<dbReference type="EMBL" id="JAFEUZ010000036">
    <property type="protein sequence ID" value="KAG5464443.1"/>
    <property type="molecule type" value="Genomic_DNA"/>
</dbReference>
<evidence type="ECO:0000313" key="3">
    <source>
        <dbReference type="Proteomes" id="UP000673552"/>
    </source>
</evidence>
<keyword evidence="3" id="KW-1185">Reference proteome</keyword>
<proteinExistence type="predicted"/>
<dbReference type="Proteomes" id="UP000673552">
    <property type="component" value="Chromosome 36"/>
</dbReference>
<comment type="caution">
    <text evidence="2">The sequence shown here is derived from an EMBL/GenBank/DDBJ whole genome shotgun (WGS) entry which is preliminary data.</text>
</comment>
<dbReference type="RefSeq" id="XP_067174380.1">
    <property type="nucleotide sequence ID" value="XM_067318275.1"/>
</dbReference>
<evidence type="ECO:0000313" key="2">
    <source>
        <dbReference type="EMBL" id="KAG5464443.1"/>
    </source>
</evidence>
<accession>A0A836GUN5</accession>
<dbReference type="GeneID" id="92510787"/>
<feature type="compositionally biased region" description="Low complexity" evidence="1">
    <location>
        <begin position="303"/>
        <end position="316"/>
    </location>
</feature>
<gene>
    <name evidence="2" type="ORF">LSCM1_00630</name>
</gene>
<dbReference type="KEGG" id="lmat:92510787"/>
<name>A0A836GUN5_9TRYP</name>
<sequence>MSEAEHSRVSSAALRFYAAQRLERAWELPVGLVPRPGVVHSDPLAPRDTVQATLEAFMNSREENAVSFVASFLQLTQDDRVTALARLEDEEGTRSAFSTIAAKERSDPSKLAVAVAELRQRLQGHEVRAEQCALAERQPSSTAPRNAEGPYSVIHQRPFNKGHRLCDGTASAETVEAQSAAAWNGGEEEVETIALEEGTRTGSLLAFLRTGAMDVPTSFDNFFDTAAAPRAAMGNLPEKARDLLSVHPAPGTLPTLDSILGLDTEEPVDPTAPSCEKMCCWRTTAASEIDVTLHAPEQRPLRRGGSTVSSLTSSAESVELPGLEDASLSKDAHGKASLSAYRTDVFAQMQEVIEYCDSCVEAFVLDPLFDYDADLLGEAFCSGARWRQE</sequence>
<dbReference type="OrthoDB" id="273741at2759"/>
<reference evidence="2 3" key="1">
    <citation type="submission" date="2021-03" db="EMBL/GenBank/DDBJ databases">
        <title>Leishmania (Mundinia) martiniquensis Genome sequencing and assembly.</title>
        <authorList>
            <person name="Almutairi H."/>
            <person name="Gatherer D."/>
        </authorList>
    </citation>
    <scope>NUCLEOTIDE SEQUENCE [LARGE SCALE GENOMIC DNA]</scope>
    <source>
        <strain evidence="2">LSCM1</strain>
    </source>
</reference>
<organism evidence="2 3">
    <name type="scientific">Leishmania martiniquensis</name>
    <dbReference type="NCBI Taxonomy" id="1580590"/>
    <lineage>
        <taxon>Eukaryota</taxon>
        <taxon>Discoba</taxon>
        <taxon>Euglenozoa</taxon>
        <taxon>Kinetoplastea</taxon>
        <taxon>Metakinetoplastina</taxon>
        <taxon>Trypanosomatida</taxon>
        <taxon>Trypanosomatidae</taxon>
        <taxon>Leishmaniinae</taxon>
        <taxon>Leishmania</taxon>
    </lineage>
</organism>
<dbReference type="AlphaFoldDB" id="A0A836GUN5"/>
<evidence type="ECO:0000256" key="1">
    <source>
        <dbReference type="SAM" id="MobiDB-lite"/>
    </source>
</evidence>